<evidence type="ECO:0000313" key="1">
    <source>
        <dbReference type="EMBL" id="KAJ4709162.1"/>
    </source>
</evidence>
<comment type="caution">
    <text evidence="1">The sequence shown here is derived from an EMBL/GenBank/DDBJ whole genome shotgun (WGS) entry which is preliminary data.</text>
</comment>
<organism evidence="1 2">
    <name type="scientific">Melia azedarach</name>
    <name type="common">Chinaberry tree</name>
    <dbReference type="NCBI Taxonomy" id="155640"/>
    <lineage>
        <taxon>Eukaryota</taxon>
        <taxon>Viridiplantae</taxon>
        <taxon>Streptophyta</taxon>
        <taxon>Embryophyta</taxon>
        <taxon>Tracheophyta</taxon>
        <taxon>Spermatophyta</taxon>
        <taxon>Magnoliopsida</taxon>
        <taxon>eudicotyledons</taxon>
        <taxon>Gunneridae</taxon>
        <taxon>Pentapetalae</taxon>
        <taxon>rosids</taxon>
        <taxon>malvids</taxon>
        <taxon>Sapindales</taxon>
        <taxon>Meliaceae</taxon>
        <taxon>Melia</taxon>
    </lineage>
</organism>
<keyword evidence="2" id="KW-1185">Reference proteome</keyword>
<evidence type="ECO:0000313" key="2">
    <source>
        <dbReference type="Proteomes" id="UP001164539"/>
    </source>
</evidence>
<name>A0ACC1XCP4_MELAZ</name>
<dbReference type="EMBL" id="CM051403">
    <property type="protein sequence ID" value="KAJ4709162.1"/>
    <property type="molecule type" value="Genomic_DNA"/>
</dbReference>
<reference evidence="1 2" key="1">
    <citation type="journal article" date="2023" name="Science">
        <title>Complex scaffold remodeling in plant triterpene biosynthesis.</title>
        <authorList>
            <person name="De La Pena R."/>
            <person name="Hodgson H."/>
            <person name="Liu J.C."/>
            <person name="Stephenson M.J."/>
            <person name="Martin A.C."/>
            <person name="Owen C."/>
            <person name="Harkess A."/>
            <person name="Leebens-Mack J."/>
            <person name="Jimenez L.E."/>
            <person name="Osbourn A."/>
            <person name="Sattely E.S."/>
        </authorList>
    </citation>
    <scope>NUCLEOTIDE SEQUENCE [LARGE SCALE GENOMIC DNA]</scope>
    <source>
        <strain evidence="2">cv. JPN11</strain>
        <tissue evidence="1">Leaf</tissue>
    </source>
</reference>
<protein>
    <submittedName>
        <fullName evidence="1">Beta-glucosidase</fullName>
    </submittedName>
</protein>
<dbReference type="Proteomes" id="UP001164539">
    <property type="component" value="Chromosome 10"/>
</dbReference>
<gene>
    <name evidence="1" type="ORF">OWV82_018994</name>
</gene>
<sequence length="84" mass="8895">MAIPDVSLFCVLSALCLACFLAEADGAKPSHYSMPFNRSSFPAGFTFGAGSAAYQSEGGAYRDGKGPSIWDTFTKNHPGILSRK</sequence>
<proteinExistence type="predicted"/>
<accession>A0ACC1XCP4</accession>